<evidence type="ECO:0000313" key="5">
    <source>
        <dbReference type="EMBL" id="MFC0471940.1"/>
    </source>
</evidence>
<keyword evidence="3 5" id="KW-0067">ATP-binding</keyword>
<reference evidence="5 6" key="1">
    <citation type="submission" date="2024-09" db="EMBL/GenBank/DDBJ databases">
        <authorList>
            <person name="Sun Q."/>
            <person name="Mori K."/>
        </authorList>
    </citation>
    <scope>NUCLEOTIDE SEQUENCE [LARGE SCALE GENOMIC DNA]</scope>
    <source>
        <strain evidence="5 6">NCAIM B.02610</strain>
    </source>
</reference>
<dbReference type="EMBL" id="JBHLUX010000038">
    <property type="protein sequence ID" value="MFC0471940.1"/>
    <property type="molecule type" value="Genomic_DNA"/>
</dbReference>
<dbReference type="Pfam" id="PF00005">
    <property type="entry name" value="ABC_tran"/>
    <property type="match status" value="1"/>
</dbReference>
<keyword evidence="2" id="KW-0547">Nucleotide-binding</keyword>
<feature type="domain" description="ABC transporter" evidence="4">
    <location>
        <begin position="15"/>
        <end position="255"/>
    </location>
</feature>
<evidence type="ECO:0000256" key="3">
    <source>
        <dbReference type="ARBA" id="ARBA00022840"/>
    </source>
</evidence>
<dbReference type="InterPro" id="IPR027417">
    <property type="entry name" value="P-loop_NTPase"/>
</dbReference>
<dbReference type="InterPro" id="IPR050319">
    <property type="entry name" value="ABC_transp_ATP-bind"/>
</dbReference>
<dbReference type="PANTHER" id="PTHR43776:SF8">
    <property type="entry name" value="ABC TRANSPORTER, ATP-BINDING PROTEIN"/>
    <property type="match status" value="1"/>
</dbReference>
<dbReference type="InterPro" id="IPR003439">
    <property type="entry name" value="ABC_transporter-like_ATP-bd"/>
</dbReference>
<evidence type="ECO:0000256" key="1">
    <source>
        <dbReference type="ARBA" id="ARBA00022448"/>
    </source>
</evidence>
<dbReference type="Proteomes" id="UP001589838">
    <property type="component" value="Unassembled WGS sequence"/>
</dbReference>
<keyword evidence="6" id="KW-1185">Reference proteome</keyword>
<gene>
    <name evidence="5" type="ORF">ACFFHM_15920</name>
</gene>
<dbReference type="GO" id="GO:0005524">
    <property type="term" value="F:ATP binding"/>
    <property type="evidence" value="ECO:0007669"/>
    <property type="project" value="UniProtKB-KW"/>
</dbReference>
<dbReference type="SUPFAM" id="SSF52540">
    <property type="entry name" value="P-loop containing nucleoside triphosphate hydrolases"/>
    <property type="match status" value="1"/>
</dbReference>
<dbReference type="PROSITE" id="PS00211">
    <property type="entry name" value="ABC_TRANSPORTER_1"/>
    <property type="match status" value="1"/>
</dbReference>
<dbReference type="PANTHER" id="PTHR43776">
    <property type="entry name" value="TRANSPORT ATP-BINDING PROTEIN"/>
    <property type="match status" value="1"/>
</dbReference>
<comment type="caution">
    <text evidence="5">The sequence shown here is derived from an EMBL/GenBank/DDBJ whole genome shotgun (WGS) entry which is preliminary data.</text>
</comment>
<evidence type="ECO:0000313" key="6">
    <source>
        <dbReference type="Proteomes" id="UP001589838"/>
    </source>
</evidence>
<keyword evidence="1" id="KW-0813">Transport</keyword>
<accession>A0ABV6KG75</accession>
<dbReference type="SMART" id="SM00382">
    <property type="entry name" value="AAA"/>
    <property type="match status" value="1"/>
</dbReference>
<protein>
    <submittedName>
        <fullName evidence="5">ABC transporter ATP-binding protein</fullName>
    </submittedName>
</protein>
<sequence>MSLLELCYVSKEYPLRASRKTWFKTNPSVKVVKDVNLTINKGECLALIGESGSGKSTLAKLIMKLETVTSGQILLDGQMINGKQVTDLTIYKRIQLVLQDSSTSLHPKMHVEEILKEPIHNYFPEQMVEWEEMFLKLLKLVGLDHSYLSRYSHQLSGGQKQRVCIAKALAVQPDLIIFDESIASLDRDSQASIVNMLKHIQKKEQISYLFITHDLQAAQTLCDQVAVMYQGEIVETFSNWDLRQLKHPYTRSLVHILNKNSFEEKTV</sequence>
<proteinExistence type="predicted"/>
<dbReference type="RefSeq" id="WP_335961173.1">
    <property type="nucleotide sequence ID" value="NZ_JAXBLX010000014.1"/>
</dbReference>
<organism evidence="5 6">
    <name type="scientific">Halalkalibacter kiskunsagensis</name>
    <dbReference type="NCBI Taxonomy" id="1548599"/>
    <lineage>
        <taxon>Bacteria</taxon>
        <taxon>Bacillati</taxon>
        <taxon>Bacillota</taxon>
        <taxon>Bacilli</taxon>
        <taxon>Bacillales</taxon>
        <taxon>Bacillaceae</taxon>
        <taxon>Halalkalibacter</taxon>
    </lineage>
</organism>
<evidence type="ECO:0000256" key="2">
    <source>
        <dbReference type="ARBA" id="ARBA00022741"/>
    </source>
</evidence>
<dbReference type="InterPro" id="IPR003593">
    <property type="entry name" value="AAA+_ATPase"/>
</dbReference>
<name>A0ABV6KG75_9BACI</name>
<dbReference type="InterPro" id="IPR017871">
    <property type="entry name" value="ABC_transporter-like_CS"/>
</dbReference>
<evidence type="ECO:0000259" key="4">
    <source>
        <dbReference type="PROSITE" id="PS50893"/>
    </source>
</evidence>
<dbReference type="Gene3D" id="3.40.50.300">
    <property type="entry name" value="P-loop containing nucleotide triphosphate hydrolases"/>
    <property type="match status" value="1"/>
</dbReference>
<dbReference type="CDD" id="cd03257">
    <property type="entry name" value="ABC_NikE_OppD_transporters"/>
    <property type="match status" value="1"/>
</dbReference>
<dbReference type="PROSITE" id="PS50893">
    <property type="entry name" value="ABC_TRANSPORTER_2"/>
    <property type="match status" value="1"/>
</dbReference>